<dbReference type="AlphaFoldDB" id="A0AAD2HP65"/>
<organism evidence="2 3">
    <name type="scientific">Mycena citricolor</name>
    <dbReference type="NCBI Taxonomy" id="2018698"/>
    <lineage>
        <taxon>Eukaryota</taxon>
        <taxon>Fungi</taxon>
        <taxon>Dikarya</taxon>
        <taxon>Basidiomycota</taxon>
        <taxon>Agaricomycotina</taxon>
        <taxon>Agaricomycetes</taxon>
        <taxon>Agaricomycetidae</taxon>
        <taxon>Agaricales</taxon>
        <taxon>Marasmiineae</taxon>
        <taxon>Mycenaceae</taxon>
        <taxon>Mycena</taxon>
    </lineage>
</organism>
<accession>A0AAD2HP65</accession>
<dbReference type="Proteomes" id="UP001295794">
    <property type="component" value="Unassembled WGS sequence"/>
</dbReference>
<evidence type="ECO:0000256" key="1">
    <source>
        <dbReference type="SAM" id="MobiDB-lite"/>
    </source>
</evidence>
<feature type="compositionally biased region" description="Polar residues" evidence="1">
    <location>
        <begin position="233"/>
        <end position="244"/>
    </location>
</feature>
<keyword evidence="3" id="KW-1185">Reference proteome</keyword>
<feature type="region of interest" description="Disordered" evidence="1">
    <location>
        <begin position="141"/>
        <end position="203"/>
    </location>
</feature>
<dbReference type="EMBL" id="CAVNYO010000423">
    <property type="protein sequence ID" value="CAK5278479.1"/>
    <property type="molecule type" value="Genomic_DNA"/>
</dbReference>
<feature type="region of interest" description="Disordered" evidence="1">
    <location>
        <begin position="223"/>
        <end position="244"/>
    </location>
</feature>
<name>A0AAD2HP65_9AGAR</name>
<evidence type="ECO:0000313" key="3">
    <source>
        <dbReference type="Proteomes" id="UP001295794"/>
    </source>
</evidence>
<comment type="caution">
    <text evidence="2">The sequence shown here is derived from an EMBL/GenBank/DDBJ whole genome shotgun (WGS) entry which is preliminary data.</text>
</comment>
<feature type="region of interest" description="Disordered" evidence="1">
    <location>
        <begin position="106"/>
        <end position="128"/>
    </location>
</feature>
<proteinExistence type="predicted"/>
<reference evidence="2" key="1">
    <citation type="submission" date="2023-11" db="EMBL/GenBank/DDBJ databases">
        <authorList>
            <person name="De Vega J J."/>
            <person name="De Vega J J."/>
        </authorList>
    </citation>
    <scope>NUCLEOTIDE SEQUENCE</scope>
</reference>
<feature type="compositionally biased region" description="Low complexity" evidence="1">
    <location>
        <begin position="1"/>
        <end position="18"/>
    </location>
</feature>
<gene>
    <name evidence="2" type="ORF">MYCIT1_LOCUS27858</name>
</gene>
<feature type="region of interest" description="Disordered" evidence="1">
    <location>
        <begin position="1"/>
        <end position="62"/>
    </location>
</feature>
<feature type="compositionally biased region" description="Polar residues" evidence="1">
    <location>
        <begin position="160"/>
        <end position="171"/>
    </location>
</feature>
<protein>
    <submittedName>
        <fullName evidence="2">Uncharacterized protein</fullName>
    </submittedName>
</protein>
<sequence>MKPSSAASSRGASRANASSKHKPRTQNPSTCTTALKPLVLVDRLAQPDSQSSLGTQKPRRSVLRVISMNTAHAKQSIKKSMTTEAKAAEATDAEYVFVDSPRPRKASSLVVSPQDSPCPAPSAKAKSIPPARPLLKSAFQQENVSPGKPGSLVRPHRHYSCSTPNLASSKNAPGVKPKLKLQPHPLAKSRLRSESSSVTRRPPVNIAPKKKKEVVIQTQAPTTTVDRGVQTEAPESSSSVGCQTTDQSVQWQPGVLFSISQDEVVAAKSSKSAIDLKKLIINMGVLDHIEGASDDKDRLLDLSMHVSDELGQILAQRTASDTGNGVVERVPLGARDRNVGKPSQEVKRMKIVVPPVDSSIEPSRDPKIRSELLDLRAQARVSWVMS</sequence>
<evidence type="ECO:0000313" key="2">
    <source>
        <dbReference type="EMBL" id="CAK5278479.1"/>
    </source>
</evidence>